<accession>A0AA86N0P0</accession>
<dbReference type="Gene3D" id="3.90.550.10">
    <property type="entry name" value="Spore Coat Polysaccharide Biosynthesis Protein SpsA, Chain A"/>
    <property type="match status" value="1"/>
</dbReference>
<dbReference type="NCBIfam" id="NF003950">
    <property type="entry name" value="PRK05450.1-3"/>
    <property type="match status" value="1"/>
</dbReference>
<dbReference type="GO" id="GO:0033468">
    <property type="term" value="P:CMP-keto-3-deoxy-D-manno-octulosonic acid biosynthetic process"/>
    <property type="evidence" value="ECO:0007669"/>
    <property type="project" value="UniProtKB-UniRule"/>
</dbReference>
<dbReference type="NCBIfam" id="NF003952">
    <property type="entry name" value="PRK05450.1-5"/>
    <property type="match status" value="1"/>
</dbReference>
<dbReference type="CDD" id="cd02517">
    <property type="entry name" value="CMP-KDO-Synthetase"/>
    <property type="match status" value="1"/>
</dbReference>
<dbReference type="EC" id="2.7.7.38" evidence="4"/>
<dbReference type="EMBL" id="OX365700">
    <property type="protein sequence ID" value="CAI4032501.1"/>
    <property type="molecule type" value="Genomic_DNA"/>
</dbReference>
<dbReference type="GO" id="GO:0005829">
    <property type="term" value="C:cytosol"/>
    <property type="evidence" value="ECO:0007669"/>
    <property type="project" value="TreeGrafter"/>
</dbReference>
<comment type="function">
    <text evidence="4">Activates KDO (a required 8-carbon sugar) for incorporation into bacterial lipopolysaccharide in Gram-negative bacteria.</text>
</comment>
<protein>
    <recommendedName>
        <fullName evidence="4">3-deoxy-manno-octulosonate cytidylyltransferase</fullName>
        <ecNumber evidence="4">2.7.7.38</ecNumber>
    </recommendedName>
    <alternativeName>
        <fullName evidence="4">CMP-2-keto-3-deoxyoctulosonic acid synthase</fullName>
        <shortName evidence="4">CKS</shortName>
        <shortName evidence="4">CMP-KDO synthase</shortName>
    </alternativeName>
</protein>
<gene>
    <name evidence="4" type="primary">kdsB</name>
    <name evidence="5" type="ORF">DNFV4_02931</name>
</gene>
<comment type="similarity">
    <text evidence="4">Belongs to the KdsB family.</text>
</comment>
<keyword evidence="4" id="KW-0963">Cytoplasm</keyword>
<keyword evidence="2 4" id="KW-0548">Nucleotidyltransferase</keyword>
<dbReference type="Pfam" id="PF02348">
    <property type="entry name" value="CTP_transf_3"/>
    <property type="match status" value="1"/>
</dbReference>
<reference evidence="5" key="1">
    <citation type="submission" date="2022-10" db="EMBL/GenBank/DDBJ databases">
        <authorList>
            <person name="Koch H."/>
        </authorList>
    </citation>
    <scope>NUCLEOTIDE SEQUENCE</scope>
    <source>
        <strain evidence="5">DNF</strain>
    </source>
</reference>
<dbReference type="NCBIfam" id="NF009905">
    <property type="entry name" value="PRK13368.1"/>
    <property type="match status" value="1"/>
</dbReference>
<proteinExistence type="inferred from homology"/>
<dbReference type="GO" id="GO:0008690">
    <property type="term" value="F:3-deoxy-manno-octulosonate cytidylyltransferase activity"/>
    <property type="evidence" value="ECO:0007669"/>
    <property type="project" value="UniProtKB-UniRule"/>
</dbReference>
<dbReference type="PANTHER" id="PTHR42866">
    <property type="entry name" value="3-DEOXY-MANNO-OCTULOSONATE CYTIDYLYLTRANSFERASE"/>
    <property type="match status" value="1"/>
</dbReference>
<dbReference type="PANTHER" id="PTHR42866:SF2">
    <property type="entry name" value="3-DEOXY-MANNO-OCTULOSONATE CYTIDYLYLTRANSFERASE, MITOCHONDRIAL"/>
    <property type="match status" value="1"/>
</dbReference>
<sequence length="256" mass="28217">MADSAVRVTVVIPARYGASRFPGKPVAQLLGKPMIQHVYERAQGARLVDRVVVATDDERIRDAVRGFGGEVMMTPVSLRTGTDRVAHVAAACDGDYFLNLQGDEIVLAPDLVTDLVEPFLSSGASMGTLQRAIESEEDLANPAVVKVVTDFEGYALYFSRAPIPHVRDAQAGRRLAPKLHAVHLGLYMFTRRTLEQIAALPTGRLEEVEKLEQLRALEQGIRIRVWETVHRSLRIDTPADLREAEAVLQQETGRVS</sequence>
<comment type="catalytic activity">
    <reaction evidence="4">
        <text>3-deoxy-alpha-D-manno-oct-2-ulosonate + CTP = CMP-3-deoxy-beta-D-manno-octulosonate + diphosphate</text>
        <dbReference type="Rhea" id="RHEA:23448"/>
        <dbReference type="ChEBI" id="CHEBI:33019"/>
        <dbReference type="ChEBI" id="CHEBI:37563"/>
        <dbReference type="ChEBI" id="CHEBI:85986"/>
        <dbReference type="ChEBI" id="CHEBI:85987"/>
        <dbReference type="EC" id="2.7.7.38"/>
    </reaction>
</comment>
<dbReference type="NCBIfam" id="TIGR00466">
    <property type="entry name" value="kdsB"/>
    <property type="match status" value="1"/>
</dbReference>
<keyword evidence="6" id="KW-1185">Reference proteome</keyword>
<evidence type="ECO:0000313" key="6">
    <source>
        <dbReference type="Proteomes" id="UP001179121"/>
    </source>
</evidence>
<dbReference type="InterPro" id="IPR004528">
    <property type="entry name" value="KdsB"/>
</dbReference>
<dbReference type="RefSeq" id="WP_289269223.1">
    <property type="nucleotide sequence ID" value="NZ_OX365700.1"/>
</dbReference>
<dbReference type="InterPro" id="IPR003329">
    <property type="entry name" value="Cytidylyl_trans"/>
</dbReference>
<evidence type="ECO:0000256" key="4">
    <source>
        <dbReference type="HAMAP-Rule" id="MF_00057"/>
    </source>
</evidence>
<comment type="pathway">
    <text evidence="4">Nucleotide-sugar biosynthesis; CMP-3-deoxy-D-manno-octulosonate biosynthesis; CMP-3-deoxy-D-manno-octulosonate from 3-deoxy-D-manno-octulosonate and CTP: step 1/1.</text>
</comment>
<dbReference type="InterPro" id="IPR029044">
    <property type="entry name" value="Nucleotide-diphossugar_trans"/>
</dbReference>
<keyword evidence="3 4" id="KW-0448">Lipopolysaccharide biosynthesis</keyword>
<dbReference type="GO" id="GO:0009103">
    <property type="term" value="P:lipopolysaccharide biosynthetic process"/>
    <property type="evidence" value="ECO:0007669"/>
    <property type="project" value="UniProtKB-UniRule"/>
</dbReference>
<organism evidence="5 6">
    <name type="scientific">Nitrospira tepida</name>
    <dbReference type="NCBI Taxonomy" id="2973512"/>
    <lineage>
        <taxon>Bacteria</taxon>
        <taxon>Pseudomonadati</taxon>
        <taxon>Nitrospirota</taxon>
        <taxon>Nitrospiria</taxon>
        <taxon>Nitrospirales</taxon>
        <taxon>Nitrospiraceae</taxon>
        <taxon>Nitrospira</taxon>
    </lineage>
</organism>
<keyword evidence="1 4" id="KW-0808">Transferase</keyword>
<dbReference type="Proteomes" id="UP001179121">
    <property type="component" value="Chromosome"/>
</dbReference>
<evidence type="ECO:0000256" key="3">
    <source>
        <dbReference type="ARBA" id="ARBA00022985"/>
    </source>
</evidence>
<dbReference type="SUPFAM" id="SSF53448">
    <property type="entry name" value="Nucleotide-diphospho-sugar transferases"/>
    <property type="match status" value="1"/>
</dbReference>
<dbReference type="AlphaFoldDB" id="A0AA86N0P0"/>
<evidence type="ECO:0000256" key="1">
    <source>
        <dbReference type="ARBA" id="ARBA00022679"/>
    </source>
</evidence>
<comment type="subcellular location">
    <subcellularLocation>
        <location evidence="4">Cytoplasm</location>
    </subcellularLocation>
</comment>
<dbReference type="HAMAP" id="MF_00057">
    <property type="entry name" value="KdsB"/>
    <property type="match status" value="1"/>
</dbReference>
<evidence type="ECO:0000256" key="2">
    <source>
        <dbReference type="ARBA" id="ARBA00022695"/>
    </source>
</evidence>
<evidence type="ECO:0000313" key="5">
    <source>
        <dbReference type="EMBL" id="CAI4032501.1"/>
    </source>
</evidence>
<name>A0AA86N0P0_9BACT</name>
<dbReference type="KEGG" id="nti:DNFV4_02931"/>